<proteinExistence type="predicted"/>
<dbReference type="InterPro" id="IPR005018">
    <property type="entry name" value="DOMON_domain"/>
</dbReference>
<keyword evidence="2" id="KW-1133">Transmembrane helix</keyword>
<dbReference type="Pfam" id="PF16010">
    <property type="entry name" value="CDH-cyt"/>
    <property type="match status" value="1"/>
</dbReference>
<dbReference type="Pfam" id="PF07103">
    <property type="entry name" value="DUF1365"/>
    <property type="match status" value="1"/>
</dbReference>
<reference evidence="4 5" key="1">
    <citation type="submission" date="2015-07" db="EMBL/GenBank/DDBJ databases">
        <authorList>
            <person name="Noorani M."/>
        </authorList>
    </citation>
    <scope>NUCLEOTIDE SEQUENCE [LARGE SCALE GENOMIC DNA]</scope>
    <source>
        <strain evidence="4">BBA 69670</strain>
    </source>
</reference>
<evidence type="ECO:0000313" key="4">
    <source>
        <dbReference type="EMBL" id="CUA73027.1"/>
    </source>
</evidence>
<evidence type="ECO:0000313" key="5">
    <source>
        <dbReference type="Proteomes" id="UP000044841"/>
    </source>
</evidence>
<feature type="domain" description="DOMON" evidence="3">
    <location>
        <begin position="27"/>
        <end position="110"/>
    </location>
</feature>
<keyword evidence="4" id="KW-0436">Ligase</keyword>
<feature type="transmembrane region" description="Helical" evidence="2">
    <location>
        <begin position="767"/>
        <end position="789"/>
    </location>
</feature>
<evidence type="ECO:0000259" key="3">
    <source>
        <dbReference type="SMART" id="SM00664"/>
    </source>
</evidence>
<keyword evidence="5" id="KW-1185">Reference proteome</keyword>
<dbReference type="AlphaFoldDB" id="A0A0K6G461"/>
<feature type="region of interest" description="Disordered" evidence="1">
    <location>
        <begin position="54"/>
        <end position="73"/>
    </location>
</feature>
<evidence type="ECO:0000256" key="2">
    <source>
        <dbReference type="SAM" id="Phobius"/>
    </source>
</evidence>
<dbReference type="GO" id="GO:0016874">
    <property type="term" value="F:ligase activity"/>
    <property type="evidence" value="ECO:0007669"/>
    <property type="project" value="UniProtKB-KW"/>
</dbReference>
<sequence length="794" mass="85859">MCVAATQVGSDTFYNLSTTVSLENFGWMAIGFGDRMVGTPAVVVWPNSDNSTTLSQRKATAHASPPIDPSPPRLATLREDLSKSTATPASILFSMPSSGNATEMMVFAFGTANPRTKDAGATLIRHVWMTLLWDIGVTTLCLASSAYLYLLRHQRNASLISTGSPLSGYILTNQVVHARLLPVESKHAFSYQTMSLLLSVSALENKTLNCGWRGVIFGYPGIWGRMTGLRPQTYLRDQIGSDAVVTASIRQKLAELLRSSNMKLGEVWMMTMPSFLGFEGINPLTVYFCYEKGKADVWGIILEVHNTFGERHAYVLQVGKNEDGQDKKSQGYDHQWTFARQFHVSPFNDRSGHYVCSVIMPSHPPPSTVVRPSGPTTAPRPVIRLHLLTAPPSPQIKLVALLRPTLSEPLTALNLLATLVLPPRSSRKPCNPHLLSAIPEPSPAPWSALPLGAALLLTSLRIVYQAGLLHYQRGLAVFARPEPAAGAGREWVEQALGGVWNDIEPSNKEEFSIGGSIGWQSESPTERWARIRFEEKMNTAAKKLGITVRIASTNPLVPIILLGSQEIHARTLVLCYRSPRTWTAILVAPTAAHVLEFGSRTEHWFSVSDDDLFNELWDGCLSPNESGQIAKIIRLIRDGAGVVGGLGAWFNLTGTNYLVPCVAPAGSRLELVLQDSTGWISISRGNFVVLPSSNASCLNETFDAASLSRSQGALSTELQIFQSSVISAISVSATASATTTIVGTASATPTTTGTESSNSDPKSLGRIIGPILGSLLAVILCIMIGICLMDNGWT</sequence>
<dbReference type="SUPFAM" id="SSF49344">
    <property type="entry name" value="CBD9-like"/>
    <property type="match status" value="1"/>
</dbReference>
<name>A0A0K6G461_9AGAM</name>
<keyword evidence="2" id="KW-0812">Transmembrane</keyword>
<dbReference type="Proteomes" id="UP000044841">
    <property type="component" value="Unassembled WGS sequence"/>
</dbReference>
<dbReference type="EMBL" id="CYGV01001337">
    <property type="protein sequence ID" value="CUA73027.1"/>
    <property type="molecule type" value="Genomic_DNA"/>
</dbReference>
<accession>A0A0K6G461</accession>
<dbReference type="SMART" id="SM00664">
    <property type="entry name" value="DoH"/>
    <property type="match status" value="1"/>
</dbReference>
<dbReference type="InterPro" id="IPR015920">
    <property type="entry name" value="Cellobiose_DH-like_cyt"/>
</dbReference>
<keyword evidence="2" id="KW-0472">Membrane</keyword>
<dbReference type="PANTHER" id="PTHR33973">
    <property type="entry name" value="OS07G0153300 PROTEIN"/>
    <property type="match status" value="1"/>
</dbReference>
<dbReference type="Gene3D" id="2.60.40.1210">
    <property type="entry name" value="Cellobiose dehydrogenase, cytochrome domain"/>
    <property type="match status" value="1"/>
</dbReference>
<dbReference type="InterPro" id="IPR010775">
    <property type="entry name" value="DUF1365"/>
</dbReference>
<gene>
    <name evidence="4" type="ORF">RSOLAG22IIIB_10469</name>
</gene>
<protein>
    <submittedName>
        <fullName evidence="4">Glutamate-ammonia-ligase adenylyltransferase</fullName>
    </submittedName>
</protein>
<dbReference type="GO" id="GO:0016779">
    <property type="term" value="F:nucleotidyltransferase activity"/>
    <property type="evidence" value="ECO:0007669"/>
    <property type="project" value="UniProtKB-KW"/>
</dbReference>
<evidence type="ECO:0000256" key="1">
    <source>
        <dbReference type="SAM" id="MobiDB-lite"/>
    </source>
</evidence>
<keyword evidence="4" id="KW-0808">Transferase</keyword>
<keyword evidence="4" id="KW-0548">Nucleotidyltransferase</keyword>
<organism evidence="4 5">
    <name type="scientific">Rhizoctonia solani</name>
    <dbReference type="NCBI Taxonomy" id="456999"/>
    <lineage>
        <taxon>Eukaryota</taxon>
        <taxon>Fungi</taxon>
        <taxon>Dikarya</taxon>
        <taxon>Basidiomycota</taxon>
        <taxon>Agaricomycotina</taxon>
        <taxon>Agaricomycetes</taxon>
        <taxon>Cantharellales</taxon>
        <taxon>Ceratobasidiaceae</taxon>
        <taxon>Rhizoctonia</taxon>
    </lineage>
</organism>
<dbReference type="PANTHER" id="PTHR33973:SF4">
    <property type="entry name" value="OS07G0153300 PROTEIN"/>
    <property type="match status" value="1"/>
</dbReference>